<reference evidence="1 2" key="1">
    <citation type="submission" date="2020-11" db="EMBL/GenBank/DDBJ databases">
        <title>Actinomyces sp. ZJ750.</title>
        <authorList>
            <person name="Zhou J."/>
        </authorList>
    </citation>
    <scope>NUCLEOTIDE SEQUENCE [LARGE SCALE GENOMIC DNA]</scope>
    <source>
        <strain evidence="1 2">ZJ750</strain>
    </source>
</reference>
<organism evidence="1 2">
    <name type="scientific">Actinomyces respiraculi</name>
    <dbReference type="NCBI Taxonomy" id="2744574"/>
    <lineage>
        <taxon>Bacteria</taxon>
        <taxon>Bacillati</taxon>
        <taxon>Actinomycetota</taxon>
        <taxon>Actinomycetes</taxon>
        <taxon>Actinomycetales</taxon>
        <taxon>Actinomycetaceae</taxon>
        <taxon>Actinomyces</taxon>
    </lineage>
</organism>
<dbReference type="Pfam" id="PF19818">
    <property type="entry name" value="DUF6301"/>
    <property type="match status" value="1"/>
</dbReference>
<dbReference type="Proteomes" id="UP000594637">
    <property type="component" value="Chromosome"/>
</dbReference>
<proteinExistence type="predicted"/>
<dbReference type="KEGG" id="arep:ID810_01605"/>
<dbReference type="AlphaFoldDB" id="A0A7T0LLT8"/>
<evidence type="ECO:0000313" key="1">
    <source>
        <dbReference type="EMBL" id="QPL05713.1"/>
    </source>
</evidence>
<gene>
    <name evidence="1" type="ORF">ID810_01605</name>
</gene>
<protein>
    <submittedName>
        <fullName evidence="1">Uncharacterized protein</fullName>
    </submittedName>
</protein>
<name>A0A7T0LLT8_9ACTO</name>
<keyword evidence="2" id="KW-1185">Reference proteome</keyword>
<evidence type="ECO:0000313" key="2">
    <source>
        <dbReference type="Proteomes" id="UP000594637"/>
    </source>
</evidence>
<dbReference type="InterPro" id="IPR046268">
    <property type="entry name" value="DUF6301"/>
</dbReference>
<sequence>MRMETLPVETAVEWVTAWTGLSWPVSWETAFAIRDRLGWVPYSEDGRFFTTVLTPPGARHGGSMSRRQQGMFSGVTFPLATRVIRGQKEPDTASVTWAAYASYVEALTGLFGKPRTQVRQRGKDDEFREATWYLPNRASFSLTSLSGIMTVYINSPQSTLNDLEDQRLTEKYGEDWEDFVD</sequence>
<dbReference type="EMBL" id="CP063989">
    <property type="protein sequence ID" value="QPL05713.1"/>
    <property type="molecule type" value="Genomic_DNA"/>
</dbReference>
<accession>A0A7T0LLT8</accession>